<evidence type="ECO:0000313" key="2">
    <source>
        <dbReference type="EMBL" id="MPM19468.1"/>
    </source>
</evidence>
<name>A0A644XUM0_9ZZZZ</name>
<dbReference type="PRINTS" id="PR00080">
    <property type="entry name" value="SDRFAMILY"/>
</dbReference>
<dbReference type="FunFam" id="3.40.50.720:FF:000084">
    <property type="entry name" value="Short-chain dehydrogenase reductase"/>
    <property type="match status" value="1"/>
</dbReference>
<dbReference type="EMBL" id="VSSQ01003184">
    <property type="protein sequence ID" value="MPM19468.1"/>
    <property type="molecule type" value="Genomic_DNA"/>
</dbReference>
<dbReference type="SUPFAM" id="SSF51735">
    <property type="entry name" value="NAD(P)-binding Rossmann-fold domains"/>
    <property type="match status" value="1"/>
</dbReference>
<keyword evidence="2" id="KW-0560">Oxidoreductase</keyword>
<sequence length="200" mass="21536">MENAESIKSAGGKADFEVCDLTKDADVFALMERIVQKHGSIDILVNNAGISKEMPLLEMPVEVFDEIMNVNFRTVMLVTKAALPYMVKQQCGNIVNIASAAALRGLPGSSAYSASKAAVVCLSQTLGDELRPHHIRVNVVCPGPVDTELFQKSAKRDFILAAGGDVFSPETVADGVLYLASDLSKGMSSQTLTIRGFNRW</sequence>
<protein>
    <submittedName>
        <fullName evidence="2">Dihydroanticapsin 7-dehydrogenase</fullName>
        <ecNumber evidence="2">1.1.1.385</ecNumber>
    </submittedName>
</protein>
<dbReference type="Pfam" id="PF00106">
    <property type="entry name" value="adh_short"/>
    <property type="match status" value="1"/>
</dbReference>
<reference evidence="2" key="1">
    <citation type="submission" date="2019-08" db="EMBL/GenBank/DDBJ databases">
        <authorList>
            <person name="Kucharzyk K."/>
            <person name="Murdoch R.W."/>
            <person name="Higgins S."/>
            <person name="Loffler F."/>
        </authorList>
    </citation>
    <scope>NUCLEOTIDE SEQUENCE</scope>
</reference>
<gene>
    <name evidence="2" type="primary">bacC_8</name>
    <name evidence="2" type="ORF">SDC9_65892</name>
</gene>
<dbReference type="GO" id="GO:0016616">
    <property type="term" value="F:oxidoreductase activity, acting on the CH-OH group of donors, NAD or NADP as acceptor"/>
    <property type="evidence" value="ECO:0007669"/>
    <property type="project" value="TreeGrafter"/>
</dbReference>
<organism evidence="2">
    <name type="scientific">bioreactor metagenome</name>
    <dbReference type="NCBI Taxonomy" id="1076179"/>
    <lineage>
        <taxon>unclassified sequences</taxon>
        <taxon>metagenomes</taxon>
        <taxon>ecological metagenomes</taxon>
    </lineage>
</organism>
<comment type="caution">
    <text evidence="2">The sequence shown here is derived from an EMBL/GenBank/DDBJ whole genome shotgun (WGS) entry which is preliminary data.</text>
</comment>
<dbReference type="PRINTS" id="PR00081">
    <property type="entry name" value="GDHRDH"/>
</dbReference>
<dbReference type="EC" id="1.1.1.385" evidence="2"/>
<dbReference type="InterPro" id="IPR036291">
    <property type="entry name" value="NAD(P)-bd_dom_sf"/>
</dbReference>
<evidence type="ECO:0000256" key="1">
    <source>
        <dbReference type="ARBA" id="ARBA00006484"/>
    </source>
</evidence>
<dbReference type="InterPro" id="IPR002347">
    <property type="entry name" value="SDR_fam"/>
</dbReference>
<dbReference type="Gene3D" id="3.40.50.720">
    <property type="entry name" value="NAD(P)-binding Rossmann-like Domain"/>
    <property type="match status" value="1"/>
</dbReference>
<dbReference type="AlphaFoldDB" id="A0A644XUM0"/>
<dbReference type="InterPro" id="IPR020904">
    <property type="entry name" value="Sc_DH/Rdtase_CS"/>
</dbReference>
<dbReference type="PROSITE" id="PS00061">
    <property type="entry name" value="ADH_SHORT"/>
    <property type="match status" value="1"/>
</dbReference>
<dbReference type="CDD" id="cd05233">
    <property type="entry name" value="SDR_c"/>
    <property type="match status" value="1"/>
</dbReference>
<dbReference type="PANTHER" id="PTHR42760">
    <property type="entry name" value="SHORT-CHAIN DEHYDROGENASES/REDUCTASES FAMILY MEMBER"/>
    <property type="match status" value="1"/>
</dbReference>
<accession>A0A644XUM0</accession>
<proteinExistence type="inferred from homology"/>
<comment type="similarity">
    <text evidence="1">Belongs to the short-chain dehydrogenases/reductases (SDR) family.</text>
</comment>